<evidence type="ECO:0000313" key="4">
    <source>
        <dbReference type="Proteomes" id="UP000783863"/>
    </source>
</evidence>
<protein>
    <submittedName>
        <fullName evidence="3">DUF3592 domain-containing protein</fullName>
    </submittedName>
</protein>
<dbReference type="InterPro" id="IPR021994">
    <property type="entry name" value="DUF3592"/>
</dbReference>
<evidence type="ECO:0000259" key="2">
    <source>
        <dbReference type="Pfam" id="PF12158"/>
    </source>
</evidence>
<feature type="transmembrane region" description="Helical" evidence="1">
    <location>
        <begin position="200"/>
        <end position="220"/>
    </location>
</feature>
<keyword evidence="1" id="KW-0812">Transmembrane</keyword>
<organism evidence="3 4">
    <name type="scientific">Haloarcula salinisoli</name>
    <dbReference type="NCBI Taxonomy" id="2487746"/>
    <lineage>
        <taxon>Archaea</taxon>
        <taxon>Methanobacteriati</taxon>
        <taxon>Methanobacteriota</taxon>
        <taxon>Stenosarchaea group</taxon>
        <taxon>Halobacteria</taxon>
        <taxon>Halobacteriales</taxon>
        <taxon>Haloarculaceae</taxon>
        <taxon>Haloarcula</taxon>
    </lineage>
</organism>
<comment type="caution">
    <text evidence="3">The sequence shown here is derived from an EMBL/GenBank/DDBJ whole genome shotgun (WGS) entry which is preliminary data.</text>
</comment>
<reference evidence="3" key="1">
    <citation type="submission" date="2021-06" db="EMBL/GenBank/DDBJ databases">
        <title>Halomicroarcula sp. F24A a new haloarchaeum isolated from saline soil.</title>
        <authorList>
            <person name="Duran-Viseras A."/>
            <person name="Sanchez-Porro C."/>
            <person name="Ventosa A."/>
        </authorList>
    </citation>
    <scope>NUCLEOTIDE SEQUENCE</scope>
    <source>
        <strain evidence="3">F24A</strain>
    </source>
</reference>
<keyword evidence="1" id="KW-0472">Membrane</keyword>
<evidence type="ECO:0000313" key="3">
    <source>
        <dbReference type="EMBL" id="MBX0304367.1"/>
    </source>
</evidence>
<dbReference type="Pfam" id="PF12158">
    <property type="entry name" value="DUF3592"/>
    <property type="match status" value="1"/>
</dbReference>
<keyword evidence="1" id="KW-1133">Transmembrane helix</keyword>
<dbReference type="RefSeq" id="WP_220588585.1">
    <property type="nucleotide sequence ID" value="NZ_RKLQ01000002.1"/>
</dbReference>
<feature type="transmembrane region" description="Helical" evidence="1">
    <location>
        <begin position="226"/>
        <end position="248"/>
    </location>
</feature>
<sequence>MWSPPRVFGLIVGLALLVSGGVLAASQYHHISGYESTTATVERAQVEVVAVDAAYAPDVTYTYTVDGTRYTGDNVAAGTGIITGNREKLESVLASSAGTTTVYYDPGNPGNAHLLPRYNFFPGGVLLVSGLFVLTDTLTPKLRFVRTLSSLFPIDLLERMPGVEPRTVAHAPDDPTAILENQQRWSGGGEAPIRGGAVPAVWLLCYLLMADIAIGYFWLSGWPYDLWGVLTPLVVVAGVMRLGFVTLLD</sequence>
<dbReference type="AlphaFoldDB" id="A0A8J7YF67"/>
<proteinExistence type="predicted"/>
<evidence type="ECO:0000256" key="1">
    <source>
        <dbReference type="SAM" id="Phobius"/>
    </source>
</evidence>
<feature type="domain" description="DUF3592" evidence="2">
    <location>
        <begin position="38"/>
        <end position="117"/>
    </location>
</feature>
<accession>A0A8J7YF67</accession>
<name>A0A8J7YF67_9EURY</name>
<dbReference type="EMBL" id="RKLQ01000002">
    <property type="protein sequence ID" value="MBX0304367.1"/>
    <property type="molecule type" value="Genomic_DNA"/>
</dbReference>
<gene>
    <name evidence="3" type="ORF">EGD98_11875</name>
</gene>
<feature type="transmembrane region" description="Helical" evidence="1">
    <location>
        <begin position="120"/>
        <end position="139"/>
    </location>
</feature>
<keyword evidence="4" id="KW-1185">Reference proteome</keyword>
<dbReference type="Proteomes" id="UP000783863">
    <property type="component" value="Unassembled WGS sequence"/>
</dbReference>